<keyword evidence="1" id="KW-0472">Membrane</keyword>
<dbReference type="RefSeq" id="WP_368654265.1">
    <property type="nucleotide sequence ID" value="NZ_CP162599.1"/>
</dbReference>
<accession>A0AB39HNR1</accession>
<organism evidence="2">
    <name type="scientific">Ornithinibacillus sp. 4-3</name>
    <dbReference type="NCBI Taxonomy" id="3231488"/>
    <lineage>
        <taxon>Bacteria</taxon>
        <taxon>Bacillati</taxon>
        <taxon>Bacillota</taxon>
        <taxon>Bacilli</taxon>
        <taxon>Bacillales</taxon>
        <taxon>Bacillaceae</taxon>
        <taxon>Ornithinibacillus</taxon>
    </lineage>
</organism>
<protein>
    <recommendedName>
        <fullName evidence="3">DUF3592 domain-containing protein</fullName>
    </recommendedName>
</protein>
<keyword evidence="1" id="KW-0812">Transmembrane</keyword>
<evidence type="ECO:0000313" key="2">
    <source>
        <dbReference type="EMBL" id="XDK33587.1"/>
    </source>
</evidence>
<proteinExistence type="predicted"/>
<feature type="transmembrane region" description="Helical" evidence="1">
    <location>
        <begin position="7"/>
        <end position="29"/>
    </location>
</feature>
<keyword evidence="1" id="KW-1133">Transmembrane helix</keyword>
<dbReference type="EMBL" id="CP162599">
    <property type="protein sequence ID" value="XDK33587.1"/>
    <property type="molecule type" value="Genomic_DNA"/>
</dbReference>
<name>A0AB39HNR1_9BACI</name>
<gene>
    <name evidence="2" type="ORF">AB4Y30_04305</name>
</gene>
<reference evidence="2" key="1">
    <citation type="submission" date="2024-07" db="EMBL/GenBank/DDBJ databases">
        <title>Halotolerant mesophilic bacterium Ornithinibacillus sp. 4-3, sp. nov., isolated from soil.</title>
        <authorList>
            <person name="Sidarenka A.V."/>
            <person name="Guliayeva D.E."/>
            <person name="Leanovich S.I."/>
            <person name="Hileuskaya K.S."/>
            <person name="Akhremchuk A.E."/>
            <person name="Sikolenko M.A."/>
            <person name="Valentovich L.N."/>
        </authorList>
    </citation>
    <scope>NUCLEOTIDE SEQUENCE</scope>
    <source>
        <strain evidence="2">4-3</strain>
    </source>
</reference>
<evidence type="ECO:0000256" key="1">
    <source>
        <dbReference type="SAM" id="Phobius"/>
    </source>
</evidence>
<sequence length="146" mass="16184">MKNMKKTVSLFGISCLLMGIIVAPFAFFFTRSLESVEVATFSADETFQTADKANYTTYQTSNETISCQDQDGNDINLFQGHDSNIAFTSDDFIHRVHVTCNADITAFEGTSPRALHLTSGLFLASPILIGIGIWTIRQNRKFVDSN</sequence>
<dbReference type="AlphaFoldDB" id="A0AB39HNR1"/>
<evidence type="ECO:0008006" key="3">
    <source>
        <dbReference type="Google" id="ProtNLM"/>
    </source>
</evidence>
<feature type="transmembrane region" description="Helical" evidence="1">
    <location>
        <begin position="114"/>
        <end position="136"/>
    </location>
</feature>